<dbReference type="InterPro" id="IPR002052">
    <property type="entry name" value="DNA_methylase_N6_adenine_CS"/>
</dbReference>
<evidence type="ECO:0000256" key="2">
    <source>
        <dbReference type="ARBA" id="ARBA00011900"/>
    </source>
</evidence>
<feature type="domain" description="N6 adenine-specific DNA methyltransferase N-terminal" evidence="9">
    <location>
        <begin position="15"/>
        <end position="146"/>
    </location>
</feature>
<dbReference type="InterPro" id="IPR022749">
    <property type="entry name" value="D12N6_MeTrfase_N"/>
</dbReference>
<evidence type="ECO:0000256" key="5">
    <source>
        <dbReference type="ARBA" id="ARBA00022691"/>
    </source>
</evidence>
<dbReference type="Pfam" id="PF12161">
    <property type="entry name" value="HsdM_N"/>
    <property type="match status" value="1"/>
</dbReference>
<evidence type="ECO:0000313" key="11">
    <source>
        <dbReference type="Proteomes" id="UP000297617"/>
    </source>
</evidence>
<evidence type="ECO:0000256" key="3">
    <source>
        <dbReference type="ARBA" id="ARBA00022603"/>
    </source>
</evidence>
<dbReference type="Gene3D" id="1.20.1260.30">
    <property type="match status" value="1"/>
</dbReference>
<sequence>MAKAKVEKKVQSEPIEKQLWKSADKLRKNIDAAEYKHVVLGLIFLKYISDAFEELHSKLKAGKGDYSGADPEDKDEYKAENVFFVPDIARWSYLLSKAKLPSIGKEVDSAMDAIEKDNPSLKDVLPKVYARGNLDPTSLGELIDLISNIALGDAKARSADVLGHVFEYFLGEFALAEGKKGGQFYTPRSVVELLVEMLEPYKGRVFDPCCGSGGMFVQSEKFVEEHKGKIDDISIYGQESNQTTWRLAKMNLAIRGIDSTQVKWNNEGSFLNDAHKDLKADFIIANPPFNVSDWSGELLRTDGRWKFGVPPAGNANFAWIQHFLYHLSPTGTAGFVLAKGSLTSKTSGEGEIRKALVEAGLVDCIVNLPGKLFLNTQIPASLWFLSRNKSGGGFRNRMNEILFVDARNEGVLINRRTKELRPEDIQKIAGTYHEWKKLKTKYEDIKGFCNVATLDRVRELDYVLTPGRYVGLPDEEDDFDFKERFTSLKAEFEAQLVEEAKLNALIMENLAKVKVN</sequence>
<evidence type="ECO:0000256" key="1">
    <source>
        <dbReference type="ARBA" id="ARBA00006594"/>
    </source>
</evidence>
<dbReference type="Proteomes" id="UP000297617">
    <property type="component" value="Unassembled WGS sequence"/>
</dbReference>
<comment type="catalytic activity">
    <reaction evidence="7">
        <text>a 2'-deoxyadenosine in DNA + S-adenosyl-L-methionine = an N(6)-methyl-2'-deoxyadenosine in DNA + S-adenosyl-L-homocysteine + H(+)</text>
        <dbReference type="Rhea" id="RHEA:15197"/>
        <dbReference type="Rhea" id="RHEA-COMP:12418"/>
        <dbReference type="Rhea" id="RHEA-COMP:12419"/>
        <dbReference type="ChEBI" id="CHEBI:15378"/>
        <dbReference type="ChEBI" id="CHEBI:57856"/>
        <dbReference type="ChEBI" id="CHEBI:59789"/>
        <dbReference type="ChEBI" id="CHEBI:90615"/>
        <dbReference type="ChEBI" id="CHEBI:90616"/>
        <dbReference type="EC" id="2.1.1.72"/>
    </reaction>
</comment>
<dbReference type="InterPro" id="IPR029063">
    <property type="entry name" value="SAM-dependent_MTases_sf"/>
</dbReference>
<dbReference type="GO" id="GO:0008168">
    <property type="term" value="F:methyltransferase activity"/>
    <property type="evidence" value="ECO:0007669"/>
    <property type="project" value="UniProtKB-KW"/>
</dbReference>
<dbReference type="InterPro" id="IPR003356">
    <property type="entry name" value="DNA_methylase_A-5"/>
</dbReference>
<keyword evidence="6" id="KW-0680">Restriction system</keyword>
<dbReference type="RefSeq" id="WP_135753212.1">
    <property type="nucleotide sequence ID" value="NZ_RQFD01000003.1"/>
</dbReference>
<dbReference type="SUPFAM" id="SSF53335">
    <property type="entry name" value="S-adenosyl-L-methionine-dependent methyltransferases"/>
    <property type="match status" value="1"/>
</dbReference>
<evidence type="ECO:0000256" key="6">
    <source>
        <dbReference type="ARBA" id="ARBA00022747"/>
    </source>
</evidence>
<dbReference type="EC" id="2.1.1.72" evidence="2"/>
<organism evidence="10 11">
    <name type="scientific">Leptospira bouyouniensis</name>
    <dbReference type="NCBI Taxonomy" id="2484911"/>
    <lineage>
        <taxon>Bacteria</taxon>
        <taxon>Pseudomonadati</taxon>
        <taxon>Spirochaetota</taxon>
        <taxon>Spirochaetia</taxon>
        <taxon>Leptospirales</taxon>
        <taxon>Leptospiraceae</taxon>
        <taxon>Leptospira</taxon>
    </lineage>
</organism>
<evidence type="ECO:0000313" key="10">
    <source>
        <dbReference type="EMBL" id="TGK52769.1"/>
    </source>
</evidence>
<dbReference type="Gene3D" id="3.40.50.150">
    <property type="entry name" value="Vaccinia Virus protein VP39"/>
    <property type="match status" value="1"/>
</dbReference>
<name>A0ABY2L7X9_9LEPT</name>
<dbReference type="PANTHER" id="PTHR42998">
    <property type="entry name" value="TYPE I RESTRICTION ENZYME HINDVIIP M PROTEIN-RELATED"/>
    <property type="match status" value="1"/>
</dbReference>
<dbReference type="PRINTS" id="PR00507">
    <property type="entry name" value="N12N6MTFRASE"/>
</dbReference>
<dbReference type="EMBL" id="RQFD01000003">
    <property type="protein sequence ID" value="TGK52769.1"/>
    <property type="molecule type" value="Genomic_DNA"/>
</dbReference>
<reference evidence="11" key="1">
    <citation type="journal article" date="2019" name="PLoS Negl. Trop. Dis.">
        <title>Revisiting the worldwide diversity of Leptospira species in the environment.</title>
        <authorList>
            <person name="Vincent A.T."/>
            <person name="Schiettekatte O."/>
            <person name="Bourhy P."/>
            <person name="Veyrier F.J."/>
            <person name="Picardeau M."/>
        </authorList>
    </citation>
    <scope>NUCLEOTIDE SEQUENCE [LARGE SCALE GENOMIC DNA]</scope>
    <source>
        <strain evidence="11">201800295</strain>
    </source>
</reference>
<dbReference type="Pfam" id="PF02384">
    <property type="entry name" value="N6_Mtase"/>
    <property type="match status" value="1"/>
</dbReference>
<keyword evidence="11" id="KW-1185">Reference proteome</keyword>
<feature type="domain" description="DNA methylase adenine-specific" evidence="8">
    <location>
        <begin position="158"/>
        <end position="477"/>
    </location>
</feature>
<dbReference type="InterPro" id="IPR038333">
    <property type="entry name" value="T1MK-like_N_sf"/>
</dbReference>
<dbReference type="PANTHER" id="PTHR42998:SF1">
    <property type="entry name" value="TYPE I RESTRICTION ENZYME HINDI METHYLASE SUBUNIT"/>
    <property type="match status" value="1"/>
</dbReference>
<dbReference type="GO" id="GO:0032259">
    <property type="term" value="P:methylation"/>
    <property type="evidence" value="ECO:0007669"/>
    <property type="project" value="UniProtKB-KW"/>
</dbReference>
<dbReference type="PROSITE" id="PS00092">
    <property type="entry name" value="N6_MTASE"/>
    <property type="match status" value="1"/>
</dbReference>
<evidence type="ECO:0000259" key="9">
    <source>
        <dbReference type="Pfam" id="PF12161"/>
    </source>
</evidence>
<proteinExistence type="inferred from homology"/>
<comment type="similarity">
    <text evidence="1">Belongs to the N(4)/N(6)-methyltransferase family.</text>
</comment>
<dbReference type="InterPro" id="IPR052916">
    <property type="entry name" value="Type-I_RE_MTase_Subunit"/>
</dbReference>
<evidence type="ECO:0000256" key="7">
    <source>
        <dbReference type="ARBA" id="ARBA00047942"/>
    </source>
</evidence>
<evidence type="ECO:0000256" key="4">
    <source>
        <dbReference type="ARBA" id="ARBA00022679"/>
    </source>
</evidence>
<comment type="caution">
    <text evidence="10">The sequence shown here is derived from an EMBL/GenBank/DDBJ whole genome shotgun (WGS) entry which is preliminary data.</text>
</comment>
<keyword evidence="4" id="KW-0808">Transferase</keyword>
<keyword evidence="5" id="KW-0949">S-adenosyl-L-methionine</keyword>
<accession>A0ABY2L7X9</accession>
<keyword evidence="3 10" id="KW-0489">Methyltransferase</keyword>
<evidence type="ECO:0000259" key="8">
    <source>
        <dbReference type="Pfam" id="PF02384"/>
    </source>
</evidence>
<gene>
    <name evidence="10" type="ORF">EHQ10_03185</name>
</gene>
<protein>
    <recommendedName>
        <fullName evidence="2">site-specific DNA-methyltransferase (adenine-specific)</fullName>
        <ecNumber evidence="2">2.1.1.72</ecNumber>
    </recommendedName>
</protein>